<dbReference type="SUPFAM" id="SSF53474">
    <property type="entry name" value="alpha/beta-Hydrolases"/>
    <property type="match status" value="1"/>
</dbReference>
<dbReference type="InterPro" id="IPR029058">
    <property type="entry name" value="AB_hydrolase_fold"/>
</dbReference>
<dbReference type="Pfam" id="PF00561">
    <property type="entry name" value="Abhydrolase_1"/>
    <property type="match status" value="1"/>
</dbReference>
<protein>
    <submittedName>
        <fullName evidence="2">Alpha/beta fold hydrolase</fullName>
    </submittedName>
</protein>
<dbReference type="Proteomes" id="UP001611383">
    <property type="component" value="Chromosome"/>
</dbReference>
<organism evidence="2 3">
    <name type="scientific">Archangium minus</name>
    <dbReference type="NCBI Taxonomy" id="83450"/>
    <lineage>
        <taxon>Bacteria</taxon>
        <taxon>Pseudomonadati</taxon>
        <taxon>Myxococcota</taxon>
        <taxon>Myxococcia</taxon>
        <taxon>Myxococcales</taxon>
        <taxon>Cystobacterineae</taxon>
        <taxon>Archangiaceae</taxon>
        <taxon>Archangium</taxon>
    </lineage>
</organism>
<keyword evidence="2" id="KW-0378">Hydrolase</keyword>
<dbReference type="Gene3D" id="3.40.50.1820">
    <property type="entry name" value="alpha/beta hydrolase"/>
    <property type="match status" value="1"/>
</dbReference>
<keyword evidence="3" id="KW-1185">Reference proteome</keyword>
<name>A0ABY9WNH6_9BACT</name>
<evidence type="ECO:0000313" key="2">
    <source>
        <dbReference type="EMBL" id="WNG45362.1"/>
    </source>
</evidence>
<dbReference type="RefSeq" id="WP_395820010.1">
    <property type="nucleotide sequence ID" value="NZ_CP043494.1"/>
</dbReference>
<evidence type="ECO:0000259" key="1">
    <source>
        <dbReference type="Pfam" id="PF00561"/>
    </source>
</evidence>
<accession>A0ABY9WNH6</accession>
<reference evidence="2 3" key="1">
    <citation type="submission" date="2019-08" db="EMBL/GenBank/DDBJ databases">
        <title>Archangium and Cystobacter genomes.</title>
        <authorList>
            <person name="Chen I.-C.K."/>
            <person name="Wielgoss S."/>
        </authorList>
    </citation>
    <scope>NUCLEOTIDE SEQUENCE [LARGE SCALE GENOMIC DNA]</scope>
    <source>
        <strain evidence="2 3">Cbm 6</strain>
    </source>
</reference>
<dbReference type="EMBL" id="CP043494">
    <property type="protein sequence ID" value="WNG45362.1"/>
    <property type="molecule type" value="Genomic_DNA"/>
</dbReference>
<gene>
    <name evidence="2" type="ORF">F0U60_15575</name>
</gene>
<proteinExistence type="predicted"/>
<dbReference type="PANTHER" id="PTHR46438:SF11">
    <property type="entry name" value="LIPASE-RELATED"/>
    <property type="match status" value="1"/>
</dbReference>
<dbReference type="InterPro" id="IPR000639">
    <property type="entry name" value="Epox_hydrolase-like"/>
</dbReference>
<sequence>MQALTVSSPAAPGTLAPQAVPSWLDTVSYPFAHRNLELPQGRMHYVDEGRGPTVLFIHGTPTWSFEWRHLIRALSATHRCIAPDLLGFGLSERPEHFDYSPEAHAQALAAFVDRLGLEDFTLVVHDYGGPIALPLALEHTERVRRLVILNSWMWSFEQNPDMVRRARLVSGALGRFLYRHLNFSLRVLMPSAYGDRRKLTPSIHRQYLAPFQDKHARGQVLWALARALTGSSAFYASQWERRRQLQGKPALILWGMRDTAFQPPMLERWKQALPEARVVKLADAGHWPHEETPEAVLQALRAFLQA</sequence>
<dbReference type="PANTHER" id="PTHR46438">
    <property type="entry name" value="ALPHA/BETA-HYDROLASES SUPERFAMILY PROTEIN"/>
    <property type="match status" value="1"/>
</dbReference>
<dbReference type="InterPro" id="IPR000073">
    <property type="entry name" value="AB_hydrolase_1"/>
</dbReference>
<dbReference type="PRINTS" id="PR00412">
    <property type="entry name" value="EPOXHYDRLASE"/>
</dbReference>
<evidence type="ECO:0000313" key="3">
    <source>
        <dbReference type="Proteomes" id="UP001611383"/>
    </source>
</evidence>
<feature type="domain" description="AB hydrolase-1" evidence="1">
    <location>
        <begin position="52"/>
        <end position="292"/>
    </location>
</feature>
<dbReference type="PRINTS" id="PR00111">
    <property type="entry name" value="ABHYDROLASE"/>
</dbReference>
<dbReference type="GO" id="GO:0016787">
    <property type="term" value="F:hydrolase activity"/>
    <property type="evidence" value="ECO:0007669"/>
    <property type="project" value="UniProtKB-KW"/>
</dbReference>